<evidence type="ECO:0000313" key="1">
    <source>
        <dbReference type="EMBL" id="SFT39316.1"/>
    </source>
</evidence>
<gene>
    <name evidence="1" type="ORF">SAMN05192562_10175</name>
</gene>
<dbReference type="EMBL" id="FPAU01000001">
    <property type="protein sequence ID" value="SFT39316.1"/>
    <property type="molecule type" value="Genomic_DNA"/>
</dbReference>
<protein>
    <submittedName>
        <fullName evidence="1">Uncharacterized protein</fullName>
    </submittedName>
</protein>
<keyword evidence="2" id="KW-1185">Reference proteome</keyword>
<organism evidence="1 2">
    <name type="scientific">Kosakonia arachidis</name>
    <dbReference type="NCBI Taxonomy" id="551989"/>
    <lineage>
        <taxon>Bacteria</taxon>
        <taxon>Pseudomonadati</taxon>
        <taxon>Pseudomonadota</taxon>
        <taxon>Gammaproteobacteria</taxon>
        <taxon>Enterobacterales</taxon>
        <taxon>Enterobacteriaceae</taxon>
        <taxon>Kosakonia</taxon>
    </lineage>
</organism>
<evidence type="ECO:0000313" key="2">
    <source>
        <dbReference type="Proteomes" id="UP000199187"/>
    </source>
</evidence>
<proteinExistence type="predicted"/>
<dbReference type="AlphaFoldDB" id="A0A1I6XMD8"/>
<name>A0A1I6XMD8_9ENTR</name>
<reference evidence="2" key="1">
    <citation type="submission" date="2016-10" db="EMBL/GenBank/DDBJ databases">
        <authorList>
            <person name="Varghese N."/>
            <person name="Submissions S."/>
        </authorList>
    </citation>
    <scope>NUCLEOTIDE SEQUENCE [LARGE SCALE GENOMIC DNA]</scope>
    <source>
        <strain evidence="2">Ah-143</strain>
    </source>
</reference>
<accession>A0A1I6XMD8</accession>
<dbReference type="Proteomes" id="UP000199187">
    <property type="component" value="Unassembled WGS sequence"/>
</dbReference>
<sequence>MAVPVHLILKDDGGSQIIGSCDVHGRDGSIELRSRGISKDLAAQTVGSCHK</sequence>